<dbReference type="Proteomes" id="UP001367508">
    <property type="component" value="Unassembled WGS sequence"/>
</dbReference>
<name>A0AAN9R760_CANGL</name>
<proteinExistence type="predicted"/>
<comment type="caution">
    <text evidence="1">The sequence shown here is derived from an EMBL/GenBank/DDBJ whole genome shotgun (WGS) entry which is preliminary data.</text>
</comment>
<accession>A0AAN9R760</accession>
<reference evidence="1 2" key="1">
    <citation type="submission" date="2024-01" db="EMBL/GenBank/DDBJ databases">
        <title>The genomes of 5 underutilized Papilionoideae crops provide insights into root nodulation and disease resistanc.</title>
        <authorList>
            <person name="Jiang F."/>
        </authorList>
    </citation>
    <scope>NUCLEOTIDE SEQUENCE [LARGE SCALE GENOMIC DNA]</scope>
    <source>
        <strain evidence="1">LVBAO_FW01</strain>
        <tissue evidence="1">Leaves</tissue>
    </source>
</reference>
<protein>
    <submittedName>
        <fullName evidence="1">Uncharacterized protein</fullName>
    </submittedName>
</protein>
<evidence type="ECO:0000313" key="1">
    <source>
        <dbReference type="EMBL" id="KAK7361727.1"/>
    </source>
</evidence>
<organism evidence="1 2">
    <name type="scientific">Canavalia gladiata</name>
    <name type="common">Sword bean</name>
    <name type="synonym">Dolichos gladiatus</name>
    <dbReference type="NCBI Taxonomy" id="3824"/>
    <lineage>
        <taxon>Eukaryota</taxon>
        <taxon>Viridiplantae</taxon>
        <taxon>Streptophyta</taxon>
        <taxon>Embryophyta</taxon>
        <taxon>Tracheophyta</taxon>
        <taxon>Spermatophyta</taxon>
        <taxon>Magnoliopsida</taxon>
        <taxon>eudicotyledons</taxon>
        <taxon>Gunneridae</taxon>
        <taxon>Pentapetalae</taxon>
        <taxon>rosids</taxon>
        <taxon>fabids</taxon>
        <taxon>Fabales</taxon>
        <taxon>Fabaceae</taxon>
        <taxon>Papilionoideae</taxon>
        <taxon>50 kb inversion clade</taxon>
        <taxon>NPAAA clade</taxon>
        <taxon>indigoferoid/millettioid clade</taxon>
        <taxon>Phaseoleae</taxon>
        <taxon>Canavalia</taxon>
    </lineage>
</organism>
<keyword evidence="2" id="KW-1185">Reference proteome</keyword>
<evidence type="ECO:0000313" key="2">
    <source>
        <dbReference type="Proteomes" id="UP001367508"/>
    </source>
</evidence>
<dbReference type="AlphaFoldDB" id="A0AAN9R760"/>
<dbReference type="EMBL" id="JAYMYQ010000001">
    <property type="protein sequence ID" value="KAK7361727.1"/>
    <property type="molecule type" value="Genomic_DNA"/>
</dbReference>
<gene>
    <name evidence="1" type="ORF">VNO77_03805</name>
</gene>
<sequence>MKCVANSQNLSDINQRLSESIPYVDDLLSKHASECIQSRVIASTTTTSNAEMFLRSATVNTRDVLEKSPSDATLIAFKDSSKQEIGSRRRCCQALRSTSKASPKSEKVESCHARKGAAWHITLERSVQARREWK</sequence>